<evidence type="ECO:0000313" key="2">
    <source>
        <dbReference type="Proteomes" id="UP000765509"/>
    </source>
</evidence>
<dbReference type="AlphaFoldDB" id="A0A9Q3HNJ8"/>
<dbReference type="EMBL" id="AVOT02022453">
    <property type="protein sequence ID" value="MBW0511913.1"/>
    <property type="molecule type" value="Genomic_DNA"/>
</dbReference>
<evidence type="ECO:0000313" key="1">
    <source>
        <dbReference type="EMBL" id="MBW0511913.1"/>
    </source>
</evidence>
<organism evidence="1 2">
    <name type="scientific">Austropuccinia psidii MF-1</name>
    <dbReference type="NCBI Taxonomy" id="1389203"/>
    <lineage>
        <taxon>Eukaryota</taxon>
        <taxon>Fungi</taxon>
        <taxon>Dikarya</taxon>
        <taxon>Basidiomycota</taxon>
        <taxon>Pucciniomycotina</taxon>
        <taxon>Pucciniomycetes</taxon>
        <taxon>Pucciniales</taxon>
        <taxon>Sphaerophragmiaceae</taxon>
        <taxon>Austropuccinia</taxon>
    </lineage>
</organism>
<gene>
    <name evidence="1" type="ORF">O181_051628</name>
</gene>
<comment type="caution">
    <text evidence="1">The sequence shown here is derived from an EMBL/GenBank/DDBJ whole genome shotgun (WGS) entry which is preliminary data.</text>
</comment>
<accession>A0A9Q3HNJ8</accession>
<keyword evidence="2" id="KW-1185">Reference proteome</keyword>
<sequence>MCHNPAKRPLSICVYGNASLHQYMGNLAIFSILCHLNPYGVEWPFGHIHSSFPFRDPALNFPPGHILHHWHPWPILNPTNPKANTLVLGPWGHLDFQGPLAPLNLSTDFGPPPLIRGFGA</sequence>
<reference evidence="1" key="1">
    <citation type="submission" date="2021-03" db="EMBL/GenBank/DDBJ databases">
        <title>Draft genome sequence of rust myrtle Austropuccinia psidii MF-1, a brazilian biotype.</title>
        <authorList>
            <person name="Quecine M.C."/>
            <person name="Pachon D.M.R."/>
            <person name="Bonatelli M.L."/>
            <person name="Correr F.H."/>
            <person name="Franceschini L.M."/>
            <person name="Leite T.F."/>
            <person name="Margarido G.R.A."/>
            <person name="Almeida C.A."/>
            <person name="Ferrarezi J.A."/>
            <person name="Labate C.A."/>
        </authorList>
    </citation>
    <scope>NUCLEOTIDE SEQUENCE</scope>
    <source>
        <strain evidence="1">MF-1</strain>
    </source>
</reference>
<dbReference type="Proteomes" id="UP000765509">
    <property type="component" value="Unassembled WGS sequence"/>
</dbReference>
<proteinExistence type="predicted"/>
<protein>
    <submittedName>
        <fullName evidence="1">Uncharacterized protein</fullName>
    </submittedName>
</protein>
<name>A0A9Q3HNJ8_9BASI</name>